<accession>A0A2C9KDK3</accession>
<gene>
    <name evidence="2" type="primary">106058922</name>
</gene>
<protein>
    <submittedName>
        <fullName evidence="2">Uncharacterized protein</fullName>
    </submittedName>
</protein>
<dbReference type="Proteomes" id="UP000076420">
    <property type="component" value="Unassembled WGS sequence"/>
</dbReference>
<dbReference type="VEuPathDB" id="VectorBase:BGLAX_045429"/>
<reference evidence="2" key="1">
    <citation type="submission" date="2020-05" db="UniProtKB">
        <authorList>
            <consortium name="EnsemblMetazoa"/>
        </authorList>
    </citation>
    <scope>IDENTIFICATION</scope>
    <source>
        <strain evidence="2">BB02</strain>
    </source>
</reference>
<dbReference type="KEGG" id="bgt:106058922"/>
<evidence type="ECO:0000313" key="2">
    <source>
        <dbReference type="EnsemblMetazoa" id="BGLB017887-PA"/>
    </source>
</evidence>
<dbReference type="VEuPathDB" id="VectorBase:BGLB017887"/>
<dbReference type="AlphaFoldDB" id="A0A2C9KDK3"/>
<evidence type="ECO:0000313" key="3">
    <source>
        <dbReference type="Proteomes" id="UP000076420"/>
    </source>
</evidence>
<dbReference type="EnsemblMetazoa" id="BGLB017887-RA">
    <property type="protein sequence ID" value="BGLB017887-PA"/>
    <property type="gene ID" value="BGLB017887"/>
</dbReference>
<feature type="compositionally biased region" description="Basic residues" evidence="1">
    <location>
        <begin position="42"/>
        <end position="51"/>
    </location>
</feature>
<sequence>MQYVAARARSRSPSPCLSHGKEEHITDESGNSLQPESAAQRSRSRRRARTLSRNRAADIMIKLTDEEDPNASTGLLSRSLGGKKIKLEILGLRGLNLDMVGQITFLS</sequence>
<organism evidence="2 3">
    <name type="scientific">Biomphalaria glabrata</name>
    <name type="common">Bloodfluke planorb</name>
    <name type="synonym">Freshwater snail</name>
    <dbReference type="NCBI Taxonomy" id="6526"/>
    <lineage>
        <taxon>Eukaryota</taxon>
        <taxon>Metazoa</taxon>
        <taxon>Spiralia</taxon>
        <taxon>Lophotrochozoa</taxon>
        <taxon>Mollusca</taxon>
        <taxon>Gastropoda</taxon>
        <taxon>Heterobranchia</taxon>
        <taxon>Euthyneura</taxon>
        <taxon>Panpulmonata</taxon>
        <taxon>Hygrophila</taxon>
        <taxon>Lymnaeoidea</taxon>
        <taxon>Planorbidae</taxon>
        <taxon>Biomphalaria</taxon>
    </lineage>
</organism>
<evidence type="ECO:0000256" key="1">
    <source>
        <dbReference type="SAM" id="MobiDB-lite"/>
    </source>
</evidence>
<proteinExistence type="predicted"/>
<feature type="region of interest" description="Disordered" evidence="1">
    <location>
        <begin position="1"/>
        <end position="51"/>
    </location>
</feature>
<name>A0A2C9KDK3_BIOGL</name>